<proteinExistence type="predicted"/>
<accession>A0AAN7FF31</accession>
<keyword evidence="2" id="KW-1185">Reference proteome</keyword>
<dbReference type="AlphaFoldDB" id="A0AAN7FF31"/>
<reference evidence="1 2" key="1">
    <citation type="journal article" date="2023" name="G3 (Bethesda)">
        <title>A haplotype-resolved chromosome-scale genome for Quercus rubra L. provides insights into the genetics of adaptive traits for red oak species.</title>
        <authorList>
            <person name="Kapoor B."/>
            <person name="Jenkins J."/>
            <person name="Schmutz J."/>
            <person name="Zhebentyayeva T."/>
            <person name="Kuelheim C."/>
            <person name="Coggeshall M."/>
            <person name="Heim C."/>
            <person name="Lasky J.R."/>
            <person name="Leites L."/>
            <person name="Islam-Faridi N."/>
            <person name="Romero-Severson J."/>
            <person name="DeLeo V.L."/>
            <person name="Lucas S.M."/>
            <person name="Lazic D."/>
            <person name="Gailing O."/>
            <person name="Carlson J."/>
            <person name="Staton M."/>
        </authorList>
    </citation>
    <scope>NUCLEOTIDE SEQUENCE [LARGE SCALE GENOMIC DNA]</scope>
    <source>
        <strain evidence="1">Pseudo-F2</strain>
    </source>
</reference>
<organism evidence="1 2">
    <name type="scientific">Quercus rubra</name>
    <name type="common">Northern red oak</name>
    <name type="synonym">Quercus borealis</name>
    <dbReference type="NCBI Taxonomy" id="3512"/>
    <lineage>
        <taxon>Eukaryota</taxon>
        <taxon>Viridiplantae</taxon>
        <taxon>Streptophyta</taxon>
        <taxon>Embryophyta</taxon>
        <taxon>Tracheophyta</taxon>
        <taxon>Spermatophyta</taxon>
        <taxon>Magnoliopsida</taxon>
        <taxon>eudicotyledons</taxon>
        <taxon>Gunneridae</taxon>
        <taxon>Pentapetalae</taxon>
        <taxon>rosids</taxon>
        <taxon>fabids</taxon>
        <taxon>Fagales</taxon>
        <taxon>Fagaceae</taxon>
        <taxon>Quercus</taxon>
    </lineage>
</organism>
<evidence type="ECO:0000313" key="2">
    <source>
        <dbReference type="Proteomes" id="UP001324115"/>
    </source>
</evidence>
<name>A0AAN7FF31_QUERU</name>
<gene>
    <name evidence="1" type="ORF">RGQ29_016786</name>
</gene>
<dbReference type="EMBL" id="JAXUIC010000004">
    <property type="protein sequence ID" value="KAK4592378.1"/>
    <property type="molecule type" value="Genomic_DNA"/>
</dbReference>
<sequence length="110" mass="12401">MSEESQRVLVIQDASRDVSYSAIKWTLQGLSLKPGDVVTLLGVLHHVNNPSTFSFMRGKLLGYNKRRISVQCLEPIGELLGKNLPEGMKSTIMMRRSRKLLSSLKQKRSD</sequence>
<comment type="caution">
    <text evidence="1">The sequence shown here is derived from an EMBL/GenBank/DDBJ whole genome shotgun (WGS) entry which is preliminary data.</text>
</comment>
<dbReference type="Proteomes" id="UP001324115">
    <property type="component" value="Unassembled WGS sequence"/>
</dbReference>
<evidence type="ECO:0000313" key="1">
    <source>
        <dbReference type="EMBL" id="KAK4592378.1"/>
    </source>
</evidence>
<protein>
    <submittedName>
        <fullName evidence="1">Uncharacterized protein</fullName>
    </submittedName>
</protein>